<keyword evidence="2" id="KW-0378">Hydrolase</keyword>
<evidence type="ECO:0000313" key="6">
    <source>
        <dbReference type="Proteomes" id="UP001595681"/>
    </source>
</evidence>
<organism evidence="5 6">
    <name type="scientific">Sphingobium rhizovicinum</name>
    <dbReference type="NCBI Taxonomy" id="432308"/>
    <lineage>
        <taxon>Bacteria</taxon>
        <taxon>Pseudomonadati</taxon>
        <taxon>Pseudomonadota</taxon>
        <taxon>Alphaproteobacteria</taxon>
        <taxon>Sphingomonadales</taxon>
        <taxon>Sphingomonadaceae</taxon>
        <taxon>Sphingobium</taxon>
    </lineage>
</organism>
<dbReference type="InterPro" id="IPR037459">
    <property type="entry name" value="RhgT-like"/>
</dbReference>
<protein>
    <submittedName>
        <fullName evidence="5">Rhamnogalacturonan acetylesterase</fullName>
    </submittedName>
</protein>
<gene>
    <name evidence="5" type="ORF">ACFOKF_01640</name>
</gene>
<dbReference type="PANTHER" id="PTHR43695:SF1">
    <property type="entry name" value="RHAMNOGALACTURONAN ACETYLESTERASE"/>
    <property type="match status" value="1"/>
</dbReference>
<dbReference type="CDD" id="cd01821">
    <property type="entry name" value="Rhamnogalacturan_acetylesterase_like"/>
    <property type="match status" value="1"/>
</dbReference>
<dbReference type="Proteomes" id="UP001595681">
    <property type="component" value="Unassembled WGS sequence"/>
</dbReference>
<comment type="similarity">
    <text evidence="1">Belongs to the 'GDSL' lipolytic enzyme family.</text>
</comment>
<evidence type="ECO:0000256" key="1">
    <source>
        <dbReference type="ARBA" id="ARBA00008668"/>
    </source>
</evidence>
<sequence>MKVVAKAIVALALLAGPLPAHATRPGDTILIASDSTAASYAPDRYPQTGWGQMLACGLQADVRVINHAMGGRSTRSFLAEGRWDRLLADMMPGDTVLIQFGHNDQARGKPERWAPAQTDYRNNLMRFIWDVRTAGGVPVLVTPVARRNFGADGKAVADYPAWSGVMRDLAATLHVPLIDLEARSRAWLDRAGPDASKALYLHYRAQDGIAAFPKGIDDDTHFSETGARQVANLVAQGLSTVDLPISRKVLAQRPDLTRNTPLGKTTCR</sequence>
<comment type="caution">
    <text evidence="5">The sequence shown here is derived from an EMBL/GenBank/DDBJ whole genome shotgun (WGS) entry which is preliminary data.</text>
</comment>
<dbReference type="PANTHER" id="PTHR43695">
    <property type="entry name" value="PUTATIVE (AFU_ORTHOLOGUE AFUA_2G17250)-RELATED"/>
    <property type="match status" value="1"/>
</dbReference>
<dbReference type="InterPro" id="IPR036514">
    <property type="entry name" value="SGNH_hydro_sf"/>
</dbReference>
<keyword evidence="3" id="KW-0732">Signal</keyword>
<dbReference type="Gene3D" id="3.40.50.1110">
    <property type="entry name" value="SGNH hydrolase"/>
    <property type="match status" value="1"/>
</dbReference>
<name>A0ABV7N8W7_9SPHN</name>
<feature type="domain" description="SGNH hydrolase-type esterase" evidence="4">
    <location>
        <begin position="34"/>
        <end position="228"/>
    </location>
</feature>
<accession>A0ABV7N8W7</accession>
<feature type="signal peptide" evidence="3">
    <location>
        <begin position="1"/>
        <end position="22"/>
    </location>
</feature>
<dbReference type="Pfam" id="PF13472">
    <property type="entry name" value="Lipase_GDSL_2"/>
    <property type="match status" value="1"/>
</dbReference>
<reference evidence="6" key="1">
    <citation type="journal article" date="2019" name="Int. J. Syst. Evol. Microbiol.">
        <title>The Global Catalogue of Microorganisms (GCM) 10K type strain sequencing project: providing services to taxonomists for standard genome sequencing and annotation.</title>
        <authorList>
            <consortium name="The Broad Institute Genomics Platform"/>
            <consortium name="The Broad Institute Genome Sequencing Center for Infectious Disease"/>
            <person name="Wu L."/>
            <person name="Ma J."/>
        </authorList>
    </citation>
    <scope>NUCLEOTIDE SEQUENCE [LARGE SCALE GENOMIC DNA]</scope>
    <source>
        <strain evidence="6">CCM 7491</strain>
    </source>
</reference>
<dbReference type="InterPro" id="IPR013830">
    <property type="entry name" value="SGNH_hydro"/>
</dbReference>
<feature type="chain" id="PRO_5046988465" evidence="3">
    <location>
        <begin position="23"/>
        <end position="268"/>
    </location>
</feature>
<evidence type="ECO:0000259" key="4">
    <source>
        <dbReference type="Pfam" id="PF13472"/>
    </source>
</evidence>
<evidence type="ECO:0000256" key="2">
    <source>
        <dbReference type="ARBA" id="ARBA00022801"/>
    </source>
</evidence>
<evidence type="ECO:0000256" key="3">
    <source>
        <dbReference type="SAM" id="SignalP"/>
    </source>
</evidence>
<dbReference type="RefSeq" id="WP_380792526.1">
    <property type="nucleotide sequence ID" value="NZ_JBHRVU010000004.1"/>
</dbReference>
<dbReference type="SUPFAM" id="SSF52266">
    <property type="entry name" value="SGNH hydrolase"/>
    <property type="match status" value="1"/>
</dbReference>
<keyword evidence="6" id="KW-1185">Reference proteome</keyword>
<dbReference type="EMBL" id="JBHRVU010000004">
    <property type="protein sequence ID" value="MFC3439908.1"/>
    <property type="molecule type" value="Genomic_DNA"/>
</dbReference>
<proteinExistence type="inferred from homology"/>
<evidence type="ECO:0000313" key="5">
    <source>
        <dbReference type="EMBL" id="MFC3439908.1"/>
    </source>
</evidence>